<dbReference type="EMBL" id="JADIMX010000106">
    <property type="protein sequence ID" value="MBO8434774.1"/>
    <property type="molecule type" value="Genomic_DNA"/>
</dbReference>
<dbReference type="AlphaFoldDB" id="A0A9D9E0K2"/>
<keyword evidence="1" id="KW-1133">Transmembrane helix</keyword>
<accession>A0A9D9E0K2</accession>
<dbReference type="Pfam" id="PF09548">
    <property type="entry name" value="Spore_III_AB"/>
    <property type="match status" value="1"/>
</dbReference>
<proteinExistence type="predicted"/>
<dbReference type="PIRSF" id="PIRSF021435">
    <property type="entry name" value="SpoIIIAB"/>
    <property type="match status" value="1"/>
</dbReference>
<comment type="caution">
    <text evidence="2">The sequence shown here is derived from an EMBL/GenBank/DDBJ whole genome shotgun (WGS) entry which is preliminary data.</text>
</comment>
<name>A0A9D9E0K2_9FIRM</name>
<dbReference type="Proteomes" id="UP000823611">
    <property type="component" value="Unassembled WGS sequence"/>
</dbReference>
<reference evidence="2" key="1">
    <citation type="submission" date="2020-10" db="EMBL/GenBank/DDBJ databases">
        <authorList>
            <person name="Gilroy R."/>
        </authorList>
    </citation>
    <scope>NUCLEOTIDE SEQUENCE</scope>
    <source>
        <strain evidence="2">F6-4510</strain>
    </source>
</reference>
<keyword evidence="1" id="KW-0472">Membrane</keyword>
<reference evidence="2" key="2">
    <citation type="journal article" date="2021" name="PeerJ">
        <title>Extensive microbial diversity within the chicken gut microbiome revealed by metagenomics and culture.</title>
        <authorList>
            <person name="Gilroy R."/>
            <person name="Ravi A."/>
            <person name="Getino M."/>
            <person name="Pursley I."/>
            <person name="Horton D.L."/>
            <person name="Alikhan N.F."/>
            <person name="Baker D."/>
            <person name="Gharbi K."/>
            <person name="Hall N."/>
            <person name="Watson M."/>
            <person name="Adriaenssens E.M."/>
            <person name="Foster-Nyarko E."/>
            <person name="Jarju S."/>
            <person name="Secka A."/>
            <person name="Antonio M."/>
            <person name="Oren A."/>
            <person name="Chaudhuri R.R."/>
            <person name="La Ragione R."/>
            <person name="Hildebrand F."/>
            <person name="Pallen M.J."/>
        </authorList>
    </citation>
    <scope>NUCLEOTIDE SEQUENCE</scope>
    <source>
        <strain evidence="2">F6-4510</strain>
    </source>
</reference>
<organism evidence="2 3">
    <name type="scientific">Candidatus Fimicola merdigallinarum</name>
    <dbReference type="NCBI Taxonomy" id="2840819"/>
    <lineage>
        <taxon>Bacteria</taxon>
        <taxon>Bacillati</taxon>
        <taxon>Bacillota</taxon>
        <taxon>Clostridia</taxon>
        <taxon>Lachnospirales</taxon>
        <taxon>Lachnospiraceae</taxon>
        <taxon>Lachnospiraceae incertae sedis</taxon>
        <taxon>Candidatus Fimicola</taxon>
    </lineage>
</organism>
<evidence type="ECO:0000313" key="3">
    <source>
        <dbReference type="Proteomes" id="UP000823611"/>
    </source>
</evidence>
<dbReference type="InterPro" id="IPR014198">
    <property type="entry name" value="Spore_III_AB"/>
</dbReference>
<protein>
    <submittedName>
        <fullName evidence="2">Stage III sporulation protein AB</fullName>
    </submittedName>
</protein>
<evidence type="ECO:0000256" key="1">
    <source>
        <dbReference type="SAM" id="Phobius"/>
    </source>
</evidence>
<feature type="transmembrane region" description="Helical" evidence="1">
    <location>
        <begin position="5"/>
        <end position="22"/>
    </location>
</feature>
<feature type="transmembrane region" description="Helical" evidence="1">
    <location>
        <begin position="156"/>
        <end position="172"/>
    </location>
</feature>
<sequence length="173" mass="20245">MIFKIIGSCIVIFSTVLCAFYIEYCDKRRIDDLEEMKKGFNLFSSSMRYTHLPLDEVMKDISKRLSGVSAEVFGKTGDYLFRYTFESSREAWDKSLNEVFPNSRFSNEDIEAFKYFGKTLGYLDYENQESIGHTAIDYIDLTLKSLRERFEKMRKLYRSMGVLSGLLVVIILF</sequence>
<evidence type="ECO:0000313" key="2">
    <source>
        <dbReference type="EMBL" id="MBO8434774.1"/>
    </source>
</evidence>
<keyword evidence="1" id="KW-0812">Transmembrane</keyword>
<gene>
    <name evidence="2" type="ORF">IAC55_05570</name>
</gene>